<keyword evidence="10" id="KW-0458">Lysosome</keyword>
<dbReference type="SUPFAM" id="SSF53649">
    <property type="entry name" value="Alkaline phosphatase-like"/>
    <property type="match status" value="1"/>
</dbReference>
<evidence type="ECO:0000256" key="11">
    <source>
        <dbReference type="ARBA" id="ARBA00035026"/>
    </source>
</evidence>
<dbReference type="GeneTree" id="ENSGT00940000159093"/>
<evidence type="ECO:0000313" key="19">
    <source>
        <dbReference type="Proteomes" id="UP000472263"/>
    </source>
</evidence>
<dbReference type="AlphaFoldDB" id="A0A668A0U4"/>
<keyword evidence="19" id="KW-1185">Reference proteome</keyword>
<dbReference type="PANTHER" id="PTHR42693">
    <property type="entry name" value="ARYLSULFATASE FAMILY MEMBER"/>
    <property type="match status" value="1"/>
</dbReference>
<dbReference type="GO" id="GO:0005764">
    <property type="term" value="C:lysosome"/>
    <property type="evidence" value="ECO:0007669"/>
    <property type="project" value="UniProtKB-SubCell"/>
</dbReference>
<dbReference type="GO" id="GO:0004065">
    <property type="term" value="F:arylsulfatase activity"/>
    <property type="evidence" value="ECO:0007669"/>
    <property type="project" value="UniProtKB-EC"/>
</dbReference>
<evidence type="ECO:0000256" key="9">
    <source>
        <dbReference type="ARBA" id="ARBA00023180"/>
    </source>
</evidence>
<reference evidence="18" key="3">
    <citation type="submission" date="2025-09" db="UniProtKB">
        <authorList>
            <consortium name="Ensembl"/>
        </authorList>
    </citation>
    <scope>IDENTIFICATION</scope>
</reference>
<comment type="catalytic activity">
    <reaction evidence="12">
        <text>an aryl sulfate + H2O = a phenol + sulfate + H(+)</text>
        <dbReference type="Rhea" id="RHEA:17261"/>
        <dbReference type="ChEBI" id="CHEBI:15377"/>
        <dbReference type="ChEBI" id="CHEBI:15378"/>
        <dbReference type="ChEBI" id="CHEBI:16189"/>
        <dbReference type="ChEBI" id="CHEBI:33853"/>
        <dbReference type="ChEBI" id="CHEBI:140317"/>
        <dbReference type="EC" id="3.1.6.1"/>
    </reaction>
</comment>
<evidence type="ECO:0000256" key="3">
    <source>
        <dbReference type="ARBA" id="ARBA00008779"/>
    </source>
</evidence>
<evidence type="ECO:0000313" key="18">
    <source>
        <dbReference type="Ensembl" id="ENSMMDP00005046927.1"/>
    </source>
</evidence>
<dbReference type="Proteomes" id="UP000472263">
    <property type="component" value="Chromosome 19"/>
</dbReference>
<accession>A0A668A0U4</accession>
<keyword evidence="8" id="KW-1015">Disulfide bond</keyword>
<name>A0A668A0U4_9TELE</name>
<keyword evidence="9" id="KW-0325">Glycoprotein</keyword>
<sequence>MFILGVLYPAKCFSPSKRPSFILILADDIGWGDLAANQPGERANNTPHLDLMAQQGMRLTDFHSPASTCSPSRAAILTGRYGLRNGVTHNFAVGSVAGLPLSEVTLAQLLQRAGYYTAMIGKWHLGHNGPYGPTNRGFDYYLGVPYSNDMGCTDMPGYDMPHCVPCSMGTQVYRSVHGGCYSKVGLPLLENSSIVEQPLDLWALTQQYKSAALKIINNARERGQPYLLYIALAHMHVPLAPPLPLDDGRVYAASLREMDSLVGAVKTASDATDRDNTLIWFTGDNGPWEQKCQYAGNVGPFKGKWQTSRGGGSAKRTTWEGGHRVPTVAYWPGKIPANTTSSALLSGMDIFPTLLSLAGLQPPSDRRYDGIDATNVLLHGQQTGREFLCHPNSGAAGKFGDLQAVRAGKHKAFYLTGAAEACGGGRGRQQLHNPPLIFDLESDEGEETPLDSGSPEYQRALDRIAEGREELLWDIATDQSVSTADYTTDQSAAPCCDPRHPVCRCHMLG</sequence>
<dbReference type="PROSITE" id="PS00149">
    <property type="entry name" value="SULFATASE_2"/>
    <property type="match status" value="1"/>
</dbReference>
<comment type="cofactor">
    <cofactor evidence="1">
        <name>Ca(2+)</name>
        <dbReference type="ChEBI" id="CHEBI:29108"/>
    </cofactor>
</comment>
<proteinExistence type="inferred from homology"/>
<dbReference type="Pfam" id="PF14707">
    <property type="entry name" value="Sulfatase_C"/>
    <property type="match status" value="1"/>
</dbReference>
<comment type="subcellular location">
    <subcellularLocation>
        <location evidence="2">Lysosome</location>
    </subcellularLocation>
</comment>
<evidence type="ECO:0000256" key="7">
    <source>
        <dbReference type="ARBA" id="ARBA00022837"/>
    </source>
</evidence>
<evidence type="ECO:0000256" key="15">
    <source>
        <dbReference type="ARBA" id="ARBA00074875"/>
    </source>
</evidence>
<evidence type="ECO:0000259" key="17">
    <source>
        <dbReference type="Pfam" id="PF00884"/>
    </source>
</evidence>
<evidence type="ECO:0000256" key="2">
    <source>
        <dbReference type="ARBA" id="ARBA00004371"/>
    </source>
</evidence>
<keyword evidence="5" id="KW-0732">Signal</keyword>
<evidence type="ECO:0000256" key="14">
    <source>
        <dbReference type="ARBA" id="ARBA00066410"/>
    </source>
</evidence>
<dbReference type="Gene3D" id="3.30.1120.10">
    <property type="match status" value="1"/>
</dbReference>
<keyword evidence="7" id="KW-0106">Calcium</keyword>
<reference evidence="18" key="2">
    <citation type="submission" date="2025-08" db="UniProtKB">
        <authorList>
            <consortium name="Ensembl"/>
        </authorList>
    </citation>
    <scope>IDENTIFICATION</scope>
</reference>
<evidence type="ECO:0000256" key="13">
    <source>
        <dbReference type="ARBA" id="ARBA00052523"/>
    </source>
</evidence>
<dbReference type="EC" id="3.1.6.1" evidence="11"/>
<evidence type="ECO:0000256" key="8">
    <source>
        <dbReference type="ARBA" id="ARBA00023157"/>
    </source>
</evidence>
<dbReference type="PROSITE" id="PS00523">
    <property type="entry name" value="SULFATASE_1"/>
    <property type="match status" value="1"/>
</dbReference>
<organism evidence="18 19">
    <name type="scientific">Myripristis murdjan</name>
    <name type="common">pinecone soldierfish</name>
    <dbReference type="NCBI Taxonomy" id="586833"/>
    <lineage>
        <taxon>Eukaryota</taxon>
        <taxon>Metazoa</taxon>
        <taxon>Chordata</taxon>
        <taxon>Craniata</taxon>
        <taxon>Vertebrata</taxon>
        <taxon>Euteleostomi</taxon>
        <taxon>Actinopterygii</taxon>
        <taxon>Neopterygii</taxon>
        <taxon>Teleostei</taxon>
        <taxon>Neoteleostei</taxon>
        <taxon>Acanthomorphata</taxon>
        <taxon>Holocentriformes</taxon>
        <taxon>Holocentridae</taxon>
        <taxon>Myripristis</taxon>
    </lineage>
</organism>
<dbReference type="PANTHER" id="PTHR42693:SF42">
    <property type="entry name" value="ARYLSULFATASE G"/>
    <property type="match status" value="1"/>
</dbReference>
<dbReference type="EC" id="3.1.6.15" evidence="14"/>
<dbReference type="Pfam" id="PF00884">
    <property type="entry name" value="Sulfatase"/>
    <property type="match status" value="1"/>
</dbReference>
<dbReference type="InterPro" id="IPR024607">
    <property type="entry name" value="Sulfatase_CS"/>
</dbReference>
<evidence type="ECO:0000256" key="12">
    <source>
        <dbReference type="ARBA" id="ARBA00048030"/>
    </source>
</evidence>
<keyword evidence="6" id="KW-0378">Hydrolase</keyword>
<keyword evidence="4" id="KW-0479">Metal-binding</keyword>
<dbReference type="GO" id="GO:0033889">
    <property type="term" value="F:N-sulfoglucosamine-3-sulfatase activity"/>
    <property type="evidence" value="ECO:0007669"/>
    <property type="project" value="UniProtKB-EC"/>
</dbReference>
<comment type="catalytic activity">
    <reaction evidence="13">
        <text>Hydrolysis of the 3-sulfate groups of the N-sulfo-D-glucosamine 3-O-sulfate units of heparin.</text>
        <dbReference type="EC" id="3.1.6.15"/>
    </reaction>
</comment>
<evidence type="ECO:0000256" key="16">
    <source>
        <dbReference type="ARBA" id="ARBA00079086"/>
    </source>
</evidence>
<dbReference type="InterPro" id="IPR017850">
    <property type="entry name" value="Alkaline_phosphatase_core_sf"/>
</dbReference>
<comment type="similarity">
    <text evidence="3">Belongs to the sulfatase family.</text>
</comment>
<evidence type="ECO:0000256" key="6">
    <source>
        <dbReference type="ARBA" id="ARBA00022801"/>
    </source>
</evidence>
<dbReference type="GO" id="GO:0046872">
    <property type="term" value="F:metal ion binding"/>
    <property type="evidence" value="ECO:0007669"/>
    <property type="project" value="UniProtKB-KW"/>
</dbReference>
<dbReference type="InterPro" id="IPR050738">
    <property type="entry name" value="Sulfatase"/>
</dbReference>
<dbReference type="Ensembl" id="ENSMMDT00005047861.1">
    <property type="protein sequence ID" value="ENSMMDP00005046927.1"/>
    <property type="gene ID" value="ENSMMDG00005021402.1"/>
</dbReference>
<gene>
    <name evidence="18" type="primary">ARSG</name>
    <name evidence="18" type="synonym">arsg</name>
</gene>
<dbReference type="Gene3D" id="3.40.720.10">
    <property type="entry name" value="Alkaline Phosphatase, subunit A"/>
    <property type="match status" value="1"/>
</dbReference>
<dbReference type="InterPro" id="IPR000917">
    <property type="entry name" value="Sulfatase_N"/>
</dbReference>
<evidence type="ECO:0000256" key="4">
    <source>
        <dbReference type="ARBA" id="ARBA00022723"/>
    </source>
</evidence>
<dbReference type="FunFam" id="3.30.1120.10:FF:000006">
    <property type="entry name" value="Arylsulfatase G"/>
    <property type="match status" value="1"/>
</dbReference>
<evidence type="ECO:0000256" key="1">
    <source>
        <dbReference type="ARBA" id="ARBA00001913"/>
    </source>
</evidence>
<protein>
    <recommendedName>
        <fullName evidence="15">Arylsulfatase G</fullName>
        <ecNumber evidence="11">3.1.6.1</ecNumber>
        <ecNumber evidence="14">3.1.6.15</ecNumber>
    </recommendedName>
    <alternativeName>
        <fullName evidence="16">N-sulfoglucosamine-3-sulfatase</fullName>
    </alternativeName>
</protein>
<evidence type="ECO:0000256" key="5">
    <source>
        <dbReference type="ARBA" id="ARBA00022729"/>
    </source>
</evidence>
<feature type="domain" description="Sulfatase N-terminal" evidence="17">
    <location>
        <begin position="20"/>
        <end position="359"/>
    </location>
</feature>
<dbReference type="FunFam" id="3.40.720.10:FF:000031">
    <property type="entry name" value="arylsulfatase G isoform X1"/>
    <property type="match status" value="1"/>
</dbReference>
<reference evidence="18" key="1">
    <citation type="submission" date="2019-06" db="EMBL/GenBank/DDBJ databases">
        <authorList>
            <consortium name="Wellcome Sanger Institute Data Sharing"/>
        </authorList>
    </citation>
    <scope>NUCLEOTIDE SEQUENCE [LARGE SCALE GENOMIC DNA]</scope>
</reference>
<evidence type="ECO:0000256" key="10">
    <source>
        <dbReference type="ARBA" id="ARBA00023228"/>
    </source>
</evidence>